<evidence type="ECO:0000256" key="2">
    <source>
        <dbReference type="ARBA" id="ARBA00022734"/>
    </source>
</evidence>
<feature type="domain" description="Legume lectin" evidence="3">
    <location>
        <begin position="1"/>
        <end position="72"/>
    </location>
</feature>
<evidence type="ECO:0000313" key="5">
    <source>
        <dbReference type="Proteomes" id="UP000775213"/>
    </source>
</evidence>
<proteinExistence type="inferred from homology"/>
<dbReference type="PANTHER" id="PTHR32401">
    <property type="entry name" value="CONCANAVALIN A-LIKE LECTIN FAMILY PROTEIN"/>
    <property type="match status" value="1"/>
</dbReference>
<dbReference type="InterPro" id="IPR013320">
    <property type="entry name" value="ConA-like_dom_sf"/>
</dbReference>
<dbReference type="EMBL" id="JAGFBR010000004">
    <property type="protein sequence ID" value="KAH0468582.1"/>
    <property type="molecule type" value="Genomic_DNA"/>
</dbReference>
<evidence type="ECO:0000259" key="3">
    <source>
        <dbReference type="Pfam" id="PF00139"/>
    </source>
</evidence>
<organism evidence="4 5">
    <name type="scientific">Dendrobium chrysotoxum</name>
    <name type="common">Orchid</name>
    <dbReference type="NCBI Taxonomy" id="161865"/>
    <lineage>
        <taxon>Eukaryota</taxon>
        <taxon>Viridiplantae</taxon>
        <taxon>Streptophyta</taxon>
        <taxon>Embryophyta</taxon>
        <taxon>Tracheophyta</taxon>
        <taxon>Spermatophyta</taxon>
        <taxon>Magnoliopsida</taxon>
        <taxon>Liliopsida</taxon>
        <taxon>Asparagales</taxon>
        <taxon>Orchidaceae</taxon>
        <taxon>Epidendroideae</taxon>
        <taxon>Malaxideae</taxon>
        <taxon>Dendrobiinae</taxon>
        <taxon>Dendrobium</taxon>
    </lineage>
</organism>
<keyword evidence="2" id="KW-0430">Lectin</keyword>
<dbReference type="Proteomes" id="UP000775213">
    <property type="component" value="Unassembled WGS sequence"/>
</dbReference>
<comment type="caution">
    <text evidence="4">The sequence shown here is derived from an EMBL/GenBank/DDBJ whole genome shotgun (WGS) entry which is preliminary data.</text>
</comment>
<sequence length="90" mass="9917">MRVWAEYYAKKMDFNVTIAPLNTLKPVLPLLSYTINLSSVLLSKMYVGFSSSTGAAAGSNYILGWSFCLNGREAELLAFNLLATGNETTW</sequence>
<name>A0AAV7HI72_DENCH</name>
<dbReference type="GO" id="GO:0030246">
    <property type="term" value="F:carbohydrate binding"/>
    <property type="evidence" value="ECO:0007669"/>
    <property type="project" value="UniProtKB-KW"/>
</dbReference>
<accession>A0AAV7HI72</accession>
<keyword evidence="5" id="KW-1185">Reference proteome</keyword>
<dbReference type="SUPFAM" id="SSF49899">
    <property type="entry name" value="Concanavalin A-like lectins/glucanases"/>
    <property type="match status" value="1"/>
</dbReference>
<reference evidence="4 5" key="1">
    <citation type="journal article" date="2021" name="Hortic Res">
        <title>Chromosome-scale assembly of the Dendrobium chrysotoxum genome enhances the understanding of orchid evolution.</title>
        <authorList>
            <person name="Zhang Y."/>
            <person name="Zhang G.Q."/>
            <person name="Zhang D."/>
            <person name="Liu X.D."/>
            <person name="Xu X.Y."/>
            <person name="Sun W.H."/>
            <person name="Yu X."/>
            <person name="Zhu X."/>
            <person name="Wang Z.W."/>
            <person name="Zhao X."/>
            <person name="Zhong W.Y."/>
            <person name="Chen H."/>
            <person name="Yin W.L."/>
            <person name="Huang T."/>
            <person name="Niu S.C."/>
            <person name="Liu Z.J."/>
        </authorList>
    </citation>
    <scope>NUCLEOTIDE SEQUENCE [LARGE SCALE GENOMIC DNA]</scope>
    <source>
        <strain evidence="4">Lindl</strain>
    </source>
</reference>
<comment type="similarity">
    <text evidence="1">Belongs to the leguminous lectin family.</text>
</comment>
<evidence type="ECO:0000313" key="4">
    <source>
        <dbReference type="EMBL" id="KAH0468582.1"/>
    </source>
</evidence>
<dbReference type="AlphaFoldDB" id="A0AAV7HI72"/>
<dbReference type="PANTHER" id="PTHR32401:SF51">
    <property type="entry name" value="NON-SPECIFIC SERINE_THREONINE PROTEIN KINASE"/>
    <property type="match status" value="1"/>
</dbReference>
<gene>
    <name evidence="4" type="ORF">IEQ34_003615</name>
</gene>
<dbReference type="InterPro" id="IPR001220">
    <property type="entry name" value="Legume_lectin_dom"/>
</dbReference>
<dbReference type="InterPro" id="IPR050258">
    <property type="entry name" value="Leguminous_Lectin"/>
</dbReference>
<protein>
    <recommendedName>
        <fullName evidence="3">Legume lectin domain-containing protein</fullName>
    </recommendedName>
</protein>
<dbReference type="Pfam" id="PF00139">
    <property type="entry name" value="Lectin_legB"/>
    <property type="match status" value="1"/>
</dbReference>
<dbReference type="Gene3D" id="2.60.120.200">
    <property type="match status" value="1"/>
</dbReference>
<evidence type="ECO:0000256" key="1">
    <source>
        <dbReference type="ARBA" id="ARBA00007606"/>
    </source>
</evidence>